<keyword evidence="1" id="KW-0472">Membrane</keyword>
<dbReference type="Proteomes" id="UP000037043">
    <property type="component" value="Unassembled WGS sequence"/>
</dbReference>
<name>A0A0L6Z7Y9_9CLOT</name>
<dbReference type="RefSeq" id="WP_052222068.1">
    <property type="nucleotide sequence ID" value="NZ_LHUR01000029.1"/>
</dbReference>
<dbReference type="AlphaFoldDB" id="A0A0L6Z7Y9"/>
<evidence type="ECO:0000313" key="3">
    <source>
        <dbReference type="Proteomes" id="UP000037043"/>
    </source>
</evidence>
<accession>A0A0L6Z7Y9</accession>
<dbReference type="EMBL" id="LHUR01000029">
    <property type="protein sequence ID" value="KOA19074.1"/>
    <property type="molecule type" value="Genomic_DNA"/>
</dbReference>
<sequence length="65" mass="7260">MKHKWFIASNIFSILAGFFFLLSYFIDNTNVLYCISGILFLIGGTLGLHISIKALKTTKSNSNKS</sequence>
<reference evidence="3" key="1">
    <citation type="submission" date="2015-08" db="EMBL/GenBank/DDBJ databases">
        <title>Genome sequence of the strict anaerobe Clostridium homopropionicum LuHBu1 (DSM 5847T).</title>
        <authorList>
            <person name="Poehlein A."/>
            <person name="Beck M."/>
            <person name="Schiel-Bengelsdorf B."/>
            <person name="Bengelsdorf F.R."/>
            <person name="Daniel R."/>
            <person name="Duerre P."/>
        </authorList>
    </citation>
    <scope>NUCLEOTIDE SEQUENCE [LARGE SCALE GENOMIC DNA]</scope>
    <source>
        <strain evidence="3">DSM 5847</strain>
    </source>
</reference>
<feature type="transmembrane region" description="Helical" evidence="1">
    <location>
        <begin position="32"/>
        <end position="55"/>
    </location>
</feature>
<evidence type="ECO:0000313" key="2">
    <source>
        <dbReference type="EMBL" id="KOA19074.1"/>
    </source>
</evidence>
<evidence type="ECO:0008006" key="4">
    <source>
        <dbReference type="Google" id="ProtNLM"/>
    </source>
</evidence>
<keyword evidence="3" id="KW-1185">Reference proteome</keyword>
<comment type="caution">
    <text evidence="2">The sequence shown here is derived from an EMBL/GenBank/DDBJ whole genome shotgun (WGS) entry which is preliminary data.</text>
</comment>
<feature type="transmembrane region" description="Helical" evidence="1">
    <location>
        <begin position="7"/>
        <end position="26"/>
    </location>
</feature>
<keyword evidence="1" id="KW-1133">Transmembrane helix</keyword>
<evidence type="ECO:0000256" key="1">
    <source>
        <dbReference type="SAM" id="Phobius"/>
    </source>
</evidence>
<keyword evidence="1" id="KW-0812">Transmembrane</keyword>
<protein>
    <recommendedName>
        <fullName evidence="4">YrhK domain-containing protein</fullName>
    </recommendedName>
</protein>
<organism evidence="2 3">
    <name type="scientific">Clostridium homopropionicum DSM 5847</name>
    <dbReference type="NCBI Taxonomy" id="1121318"/>
    <lineage>
        <taxon>Bacteria</taxon>
        <taxon>Bacillati</taxon>
        <taxon>Bacillota</taxon>
        <taxon>Clostridia</taxon>
        <taxon>Eubacteriales</taxon>
        <taxon>Clostridiaceae</taxon>
        <taxon>Clostridium</taxon>
    </lineage>
</organism>
<gene>
    <name evidence="2" type="ORF">CLHOM_25770</name>
</gene>
<dbReference type="PATRIC" id="fig|1121318.3.peg.2587"/>
<proteinExistence type="predicted"/>